<dbReference type="InterPro" id="IPR000477">
    <property type="entry name" value="RT_dom"/>
</dbReference>
<organism evidence="2 3">
    <name type="scientific">Chitinophaga agrisoli</name>
    <dbReference type="NCBI Taxonomy" id="2607653"/>
    <lineage>
        <taxon>Bacteria</taxon>
        <taxon>Pseudomonadati</taxon>
        <taxon>Bacteroidota</taxon>
        <taxon>Chitinophagia</taxon>
        <taxon>Chitinophagales</taxon>
        <taxon>Chitinophagaceae</taxon>
        <taxon>Chitinophaga</taxon>
    </lineage>
</organism>
<feature type="non-terminal residue" evidence="2">
    <location>
        <position position="1"/>
    </location>
</feature>
<reference evidence="2 3" key="1">
    <citation type="submission" date="2019-09" db="EMBL/GenBank/DDBJ databases">
        <title>Chitinophaga ginsengihumi sp. nov., isolated from soil of ginseng rhizosphere.</title>
        <authorList>
            <person name="Lee J."/>
        </authorList>
    </citation>
    <scope>NUCLEOTIDE SEQUENCE [LARGE SCALE GENOMIC DNA]</scope>
    <source>
        <strain evidence="2 3">BN140078</strain>
    </source>
</reference>
<keyword evidence="3" id="KW-1185">Reference proteome</keyword>
<dbReference type="Pfam" id="PF00078">
    <property type="entry name" value="RVT_1"/>
    <property type="match status" value="1"/>
</dbReference>
<evidence type="ECO:0000259" key="1">
    <source>
        <dbReference type="PROSITE" id="PS50878"/>
    </source>
</evidence>
<evidence type="ECO:0000313" key="3">
    <source>
        <dbReference type="Proteomes" id="UP000324611"/>
    </source>
</evidence>
<dbReference type="PROSITE" id="PS50878">
    <property type="entry name" value="RT_POL"/>
    <property type="match status" value="1"/>
</dbReference>
<name>A0A5B2VFD2_9BACT</name>
<dbReference type="RefSeq" id="WP_149842212.1">
    <property type="nucleotide sequence ID" value="NZ_VUOC01000027.1"/>
</dbReference>
<sequence length="240" mass="26824">HNINEHKATGPDGIPGKLLKTCAIEILDSYVLLFETSIKQGKVPTDWRHASIVPLFKKGDKSKAENYRPVSLTSITCKLLEHIVHSNIMSHLDKNKILTNHQHGFRKNRSCGTQLITTLNDFNNSINARGQTDAILLDFSKAFDKVDHLGLMHKMASHGISGNILEWTRSFLLGRSQKVIVEGVESDQNPVLSGVPQGTVLGPLYFLIYINDINSNLSPGTQLRLFADDSLLYREINNRL</sequence>
<evidence type="ECO:0000313" key="2">
    <source>
        <dbReference type="EMBL" id="KAA2237150.1"/>
    </source>
</evidence>
<proteinExistence type="predicted"/>
<dbReference type="Proteomes" id="UP000324611">
    <property type="component" value="Unassembled WGS sequence"/>
</dbReference>
<keyword evidence="2" id="KW-0548">Nucleotidyltransferase</keyword>
<dbReference type="GO" id="GO:0003964">
    <property type="term" value="F:RNA-directed DNA polymerase activity"/>
    <property type="evidence" value="ECO:0007669"/>
    <property type="project" value="UniProtKB-KW"/>
</dbReference>
<dbReference type="EMBL" id="VUOC01000027">
    <property type="protein sequence ID" value="KAA2237150.1"/>
    <property type="molecule type" value="Genomic_DNA"/>
</dbReference>
<dbReference type="AlphaFoldDB" id="A0A5B2VFD2"/>
<dbReference type="CDD" id="cd01650">
    <property type="entry name" value="RT_nLTR_like"/>
    <property type="match status" value="1"/>
</dbReference>
<keyword evidence="2" id="KW-0695">RNA-directed DNA polymerase</keyword>
<dbReference type="InterPro" id="IPR043502">
    <property type="entry name" value="DNA/RNA_pol_sf"/>
</dbReference>
<accession>A0A5B2VFD2</accession>
<comment type="caution">
    <text evidence="2">The sequence shown here is derived from an EMBL/GenBank/DDBJ whole genome shotgun (WGS) entry which is preliminary data.</text>
</comment>
<keyword evidence="2" id="KW-0808">Transferase</keyword>
<dbReference type="PANTHER" id="PTHR19446">
    <property type="entry name" value="REVERSE TRANSCRIPTASES"/>
    <property type="match status" value="1"/>
</dbReference>
<feature type="domain" description="Reverse transcriptase" evidence="1">
    <location>
        <begin position="36"/>
        <end position="240"/>
    </location>
</feature>
<gene>
    <name evidence="2" type="ORF">F0L74_32770</name>
</gene>
<reference evidence="2 3" key="2">
    <citation type="submission" date="2019-09" db="EMBL/GenBank/DDBJ databases">
        <authorList>
            <person name="Jin C."/>
        </authorList>
    </citation>
    <scope>NUCLEOTIDE SEQUENCE [LARGE SCALE GENOMIC DNA]</scope>
    <source>
        <strain evidence="2 3">BN140078</strain>
    </source>
</reference>
<dbReference type="SUPFAM" id="SSF56672">
    <property type="entry name" value="DNA/RNA polymerases"/>
    <property type="match status" value="1"/>
</dbReference>
<protein>
    <submittedName>
        <fullName evidence="2">Reverse transcriptase family protein</fullName>
    </submittedName>
</protein>